<dbReference type="InterPro" id="IPR024637">
    <property type="entry name" value="Ctk3_C"/>
</dbReference>
<dbReference type="PROSITE" id="PS51391">
    <property type="entry name" value="CID"/>
    <property type="match status" value="1"/>
</dbReference>
<name>A0A0D0BBP8_9AGAM</name>
<dbReference type="Gene3D" id="1.25.40.90">
    <property type="match status" value="1"/>
</dbReference>
<dbReference type="GO" id="GO:0045943">
    <property type="term" value="P:positive regulation of transcription by RNA polymerase I"/>
    <property type="evidence" value="ECO:0007669"/>
    <property type="project" value="TreeGrafter"/>
</dbReference>
<organism evidence="3 4">
    <name type="scientific">Suillus luteus UH-Slu-Lm8-n1</name>
    <dbReference type="NCBI Taxonomy" id="930992"/>
    <lineage>
        <taxon>Eukaryota</taxon>
        <taxon>Fungi</taxon>
        <taxon>Dikarya</taxon>
        <taxon>Basidiomycota</taxon>
        <taxon>Agaricomycotina</taxon>
        <taxon>Agaricomycetes</taxon>
        <taxon>Agaricomycetidae</taxon>
        <taxon>Boletales</taxon>
        <taxon>Suillineae</taxon>
        <taxon>Suillaceae</taxon>
        <taxon>Suillus</taxon>
    </lineage>
</organism>
<protein>
    <recommendedName>
        <fullName evidence="2">CID domain-containing protein</fullName>
    </recommendedName>
</protein>
<evidence type="ECO:0000259" key="2">
    <source>
        <dbReference type="PROSITE" id="PS51391"/>
    </source>
</evidence>
<reference evidence="4" key="2">
    <citation type="submission" date="2015-01" db="EMBL/GenBank/DDBJ databases">
        <title>Evolutionary Origins and Diversification of the Mycorrhizal Mutualists.</title>
        <authorList>
            <consortium name="DOE Joint Genome Institute"/>
            <consortium name="Mycorrhizal Genomics Consortium"/>
            <person name="Kohler A."/>
            <person name="Kuo A."/>
            <person name="Nagy L.G."/>
            <person name="Floudas D."/>
            <person name="Copeland A."/>
            <person name="Barry K.W."/>
            <person name="Cichocki N."/>
            <person name="Veneault-Fourrey C."/>
            <person name="LaButti K."/>
            <person name="Lindquist E.A."/>
            <person name="Lipzen A."/>
            <person name="Lundell T."/>
            <person name="Morin E."/>
            <person name="Murat C."/>
            <person name="Riley R."/>
            <person name="Ohm R."/>
            <person name="Sun H."/>
            <person name="Tunlid A."/>
            <person name="Henrissat B."/>
            <person name="Grigoriev I.V."/>
            <person name="Hibbett D.S."/>
            <person name="Martin F."/>
        </authorList>
    </citation>
    <scope>NUCLEOTIDE SEQUENCE [LARGE SCALE GENOMIC DNA]</scope>
    <source>
        <strain evidence="4">UH-Slu-Lm8-n1</strain>
    </source>
</reference>
<dbReference type="InterPro" id="IPR006569">
    <property type="entry name" value="CID_dom"/>
</dbReference>
<dbReference type="STRING" id="930992.A0A0D0BBP8"/>
<dbReference type="HOGENOM" id="CLU_051552_1_0_1"/>
<dbReference type="GO" id="GO:0070692">
    <property type="term" value="C:CTDK-1 complex"/>
    <property type="evidence" value="ECO:0007669"/>
    <property type="project" value="InterPro"/>
</dbReference>
<feature type="domain" description="CID" evidence="2">
    <location>
        <begin position="3"/>
        <end position="155"/>
    </location>
</feature>
<keyword evidence="4" id="KW-1185">Reference proteome</keyword>
<dbReference type="InParanoid" id="A0A0D0BBP8"/>
<proteinExistence type="predicted"/>
<gene>
    <name evidence="3" type="ORF">CY34DRAFT_293917</name>
</gene>
<dbReference type="Proteomes" id="UP000054485">
    <property type="component" value="Unassembled WGS sequence"/>
</dbReference>
<feature type="compositionally biased region" description="Acidic residues" evidence="1">
    <location>
        <begin position="276"/>
        <end position="290"/>
    </location>
</feature>
<feature type="compositionally biased region" description="Low complexity" evidence="1">
    <location>
        <begin position="154"/>
        <end position="171"/>
    </location>
</feature>
<accession>A0A0D0BBP8</accession>
<dbReference type="GO" id="GO:0032786">
    <property type="term" value="P:positive regulation of DNA-templated transcription, elongation"/>
    <property type="evidence" value="ECO:0007669"/>
    <property type="project" value="InterPro"/>
</dbReference>
<dbReference type="AlphaFoldDB" id="A0A0D0BBP8"/>
<reference evidence="3 4" key="1">
    <citation type="submission" date="2014-04" db="EMBL/GenBank/DDBJ databases">
        <authorList>
            <consortium name="DOE Joint Genome Institute"/>
            <person name="Kuo A."/>
            <person name="Ruytinx J."/>
            <person name="Rineau F."/>
            <person name="Colpaert J."/>
            <person name="Kohler A."/>
            <person name="Nagy L.G."/>
            <person name="Floudas D."/>
            <person name="Copeland A."/>
            <person name="Barry K.W."/>
            <person name="Cichocki N."/>
            <person name="Veneault-Fourrey C."/>
            <person name="LaButti K."/>
            <person name="Lindquist E.A."/>
            <person name="Lipzen A."/>
            <person name="Lundell T."/>
            <person name="Morin E."/>
            <person name="Murat C."/>
            <person name="Sun H."/>
            <person name="Tunlid A."/>
            <person name="Henrissat B."/>
            <person name="Grigoriev I.V."/>
            <person name="Hibbett D.S."/>
            <person name="Martin F."/>
            <person name="Nordberg H.P."/>
            <person name="Cantor M.N."/>
            <person name="Hua S.X."/>
        </authorList>
    </citation>
    <scope>NUCLEOTIDE SEQUENCE [LARGE SCALE GENOMIC DNA]</scope>
    <source>
        <strain evidence="3 4">UH-Slu-Lm8-n1</strain>
    </source>
</reference>
<dbReference type="InterPro" id="IPR008942">
    <property type="entry name" value="ENTH_VHS"/>
</dbReference>
<dbReference type="EMBL" id="KN835150">
    <property type="protein sequence ID" value="KIK47164.1"/>
    <property type="molecule type" value="Genomic_DNA"/>
</dbReference>
<feature type="region of interest" description="Disordered" evidence="1">
    <location>
        <begin position="196"/>
        <end position="215"/>
    </location>
</feature>
<dbReference type="InterPro" id="IPR024638">
    <property type="entry name" value="Ctk3_N"/>
</dbReference>
<feature type="compositionally biased region" description="Basic and acidic residues" evidence="1">
    <location>
        <begin position="172"/>
        <end position="181"/>
    </location>
</feature>
<dbReference type="OrthoDB" id="21266at2759"/>
<evidence type="ECO:0000256" key="1">
    <source>
        <dbReference type="SAM" id="MobiDB-lite"/>
    </source>
</evidence>
<dbReference type="PANTHER" id="PTHR28291">
    <property type="entry name" value="CTD KINASE SUBUNIT GAMMA"/>
    <property type="match status" value="1"/>
</dbReference>
<sequence length="290" mass="33085">MHDPFEVRMQFLGLIRKLNASQQSIQKVVAFALKYFSRCGEDLWECIIEECQKGSINHRINILYFLDSLCETSLLAKAHQPPEQSSSSSKLVNNALYVDYVSRDLTQIVECVVPVGRQGLPNLPSTKQILENWRTKRIIEPQKVDEVFSLLSSRDSASDPTSTSAAPSSAKSEPHLSRGEIFKRIEEDRERHKRLRERRWVQAQPHSGPAVPSYSTSTLASFLPLSDTENAELALDIEFENEWEATSDWNEDDVEATAEERELCHPHLKRKGLTNNEDEDEGEQEMDIDL</sequence>
<dbReference type="PANTHER" id="PTHR28291:SF1">
    <property type="entry name" value="CTD KINASE SUBUNIT GAMMA"/>
    <property type="match status" value="1"/>
</dbReference>
<feature type="region of interest" description="Disordered" evidence="1">
    <location>
        <begin position="253"/>
        <end position="290"/>
    </location>
</feature>
<dbReference type="Pfam" id="PF12243">
    <property type="entry name" value="CTK3"/>
    <property type="match status" value="1"/>
</dbReference>
<feature type="region of interest" description="Disordered" evidence="1">
    <location>
        <begin position="154"/>
        <end position="181"/>
    </location>
</feature>
<evidence type="ECO:0000313" key="4">
    <source>
        <dbReference type="Proteomes" id="UP000054485"/>
    </source>
</evidence>
<evidence type="ECO:0000313" key="3">
    <source>
        <dbReference type="EMBL" id="KIK47164.1"/>
    </source>
</evidence>
<dbReference type="InterPro" id="IPR042326">
    <property type="entry name" value="Ctk3"/>
</dbReference>
<dbReference type="Pfam" id="PF12350">
    <property type="entry name" value="CTK3_C"/>
    <property type="match status" value="1"/>
</dbReference>